<evidence type="ECO:0000313" key="2">
    <source>
        <dbReference type="EMBL" id="QHT22901.1"/>
    </source>
</evidence>
<organism evidence="2">
    <name type="scientific">viral metagenome</name>
    <dbReference type="NCBI Taxonomy" id="1070528"/>
    <lineage>
        <taxon>unclassified sequences</taxon>
        <taxon>metagenomes</taxon>
        <taxon>organismal metagenomes</taxon>
    </lineage>
</organism>
<dbReference type="PROSITE" id="PS50853">
    <property type="entry name" value="FN3"/>
    <property type="match status" value="1"/>
</dbReference>
<dbReference type="InterPro" id="IPR013783">
    <property type="entry name" value="Ig-like_fold"/>
</dbReference>
<sequence length="283" mass="32124">MLSGYKYLPIPPRVWSRVQNSCSSYPSSYSSFVYVPLLNQTVTPIESDYYAQLITKGNVLQYKKNSSNLTKKQRYSQIAKGKWTNRTTTWATQSDKYTDPNTKYLKPQGDTFLEMSSSNTLLCNTVLVPITGEIIVTKSNRNVNPTTDSDVPGTIQNLYWNPKIQTWYPKQRYVMTNSTDKWPINYKLFVSAIKPSPPTIISFTGGVGFVEFTWESVYSDCIPITSFAIFRDNVFIETVNYPTSTYTVNNLTTITTYSFYVVSFSNNIPSEPSNTVIVTSLPV</sequence>
<name>A0A6C0E2R2_9ZZZZ</name>
<accession>A0A6C0E2R2</accession>
<dbReference type="AlphaFoldDB" id="A0A6C0E2R2"/>
<feature type="domain" description="Fibronectin type-III" evidence="1">
    <location>
        <begin position="194"/>
        <end position="283"/>
    </location>
</feature>
<dbReference type="Gene3D" id="2.60.40.10">
    <property type="entry name" value="Immunoglobulins"/>
    <property type="match status" value="1"/>
</dbReference>
<evidence type="ECO:0000259" key="1">
    <source>
        <dbReference type="PROSITE" id="PS50853"/>
    </source>
</evidence>
<protein>
    <recommendedName>
        <fullName evidence="1">Fibronectin type-III domain-containing protein</fullName>
    </recommendedName>
</protein>
<dbReference type="InterPro" id="IPR036116">
    <property type="entry name" value="FN3_sf"/>
</dbReference>
<reference evidence="2" key="1">
    <citation type="journal article" date="2020" name="Nature">
        <title>Giant virus diversity and host interactions through global metagenomics.</title>
        <authorList>
            <person name="Schulz F."/>
            <person name="Roux S."/>
            <person name="Paez-Espino D."/>
            <person name="Jungbluth S."/>
            <person name="Walsh D.A."/>
            <person name="Denef V.J."/>
            <person name="McMahon K.D."/>
            <person name="Konstantinidis K.T."/>
            <person name="Eloe-Fadrosh E.A."/>
            <person name="Kyrpides N.C."/>
            <person name="Woyke T."/>
        </authorList>
    </citation>
    <scope>NUCLEOTIDE SEQUENCE</scope>
    <source>
        <strain evidence="2">GVMAG-M-3300023179-114</strain>
    </source>
</reference>
<dbReference type="InterPro" id="IPR003961">
    <property type="entry name" value="FN3_dom"/>
</dbReference>
<dbReference type="CDD" id="cd00063">
    <property type="entry name" value="FN3"/>
    <property type="match status" value="1"/>
</dbReference>
<proteinExistence type="predicted"/>
<dbReference type="EMBL" id="MN739721">
    <property type="protein sequence ID" value="QHT22901.1"/>
    <property type="molecule type" value="Genomic_DNA"/>
</dbReference>
<dbReference type="SUPFAM" id="SSF49265">
    <property type="entry name" value="Fibronectin type III"/>
    <property type="match status" value="1"/>
</dbReference>